<evidence type="ECO:0000256" key="5">
    <source>
        <dbReference type="ARBA" id="ARBA00022989"/>
    </source>
</evidence>
<keyword evidence="5 7" id="KW-1133">Transmembrane helix</keyword>
<dbReference type="Gene3D" id="1.20.1250.20">
    <property type="entry name" value="MFS general substrate transporter like domains"/>
    <property type="match status" value="1"/>
</dbReference>
<evidence type="ECO:0000256" key="6">
    <source>
        <dbReference type="ARBA" id="ARBA00023136"/>
    </source>
</evidence>
<feature type="transmembrane region" description="Helical" evidence="7">
    <location>
        <begin position="185"/>
        <end position="204"/>
    </location>
</feature>
<dbReference type="CDD" id="cd06173">
    <property type="entry name" value="MFS_MefA_like"/>
    <property type="match status" value="1"/>
</dbReference>
<protein>
    <recommendedName>
        <fullName evidence="8">Major facilitator superfamily (MFS) profile domain-containing protein</fullName>
    </recommendedName>
</protein>
<comment type="subcellular location">
    <subcellularLocation>
        <location evidence="1">Cell membrane</location>
        <topology evidence="1">Multi-pass membrane protein</topology>
    </subcellularLocation>
</comment>
<dbReference type="AlphaFoldDB" id="A0A1F6TIZ2"/>
<dbReference type="GO" id="GO:0005886">
    <property type="term" value="C:plasma membrane"/>
    <property type="evidence" value="ECO:0007669"/>
    <property type="project" value="UniProtKB-SubCell"/>
</dbReference>
<evidence type="ECO:0000256" key="2">
    <source>
        <dbReference type="ARBA" id="ARBA00022448"/>
    </source>
</evidence>
<evidence type="ECO:0000256" key="7">
    <source>
        <dbReference type="SAM" id="Phobius"/>
    </source>
</evidence>
<dbReference type="Proteomes" id="UP000179344">
    <property type="component" value="Unassembled WGS sequence"/>
</dbReference>
<reference evidence="9 10" key="1">
    <citation type="journal article" date="2016" name="Nat. Commun.">
        <title>Thousands of microbial genomes shed light on interconnected biogeochemical processes in an aquifer system.</title>
        <authorList>
            <person name="Anantharaman K."/>
            <person name="Brown C.T."/>
            <person name="Hug L.A."/>
            <person name="Sharon I."/>
            <person name="Castelle C.J."/>
            <person name="Probst A.J."/>
            <person name="Thomas B.C."/>
            <person name="Singh A."/>
            <person name="Wilkins M.J."/>
            <person name="Karaoz U."/>
            <person name="Brodie E.L."/>
            <person name="Williams K.H."/>
            <person name="Hubbard S.S."/>
            <person name="Banfield J.F."/>
        </authorList>
    </citation>
    <scope>NUCLEOTIDE SEQUENCE [LARGE SCALE GENOMIC DNA]</scope>
</reference>
<dbReference type="EMBL" id="MFST01000024">
    <property type="protein sequence ID" value="OGI45036.1"/>
    <property type="molecule type" value="Genomic_DNA"/>
</dbReference>
<evidence type="ECO:0000313" key="10">
    <source>
        <dbReference type="Proteomes" id="UP000179344"/>
    </source>
</evidence>
<evidence type="ECO:0000313" key="9">
    <source>
        <dbReference type="EMBL" id="OGI45036.1"/>
    </source>
</evidence>
<feature type="transmembrane region" description="Helical" evidence="7">
    <location>
        <begin position="274"/>
        <end position="298"/>
    </location>
</feature>
<keyword evidence="2" id="KW-0813">Transport</keyword>
<evidence type="ECO:0000256" key="4">
    <source>
        <dbReference type="ARBA" id="ARBA00022692"/>
    </source>
</evidence>
<keyword evidence="3" id="KW-1003">Cell membrane</keyword>
<keyword evidence="6 7" id="KW-0472">Membrane</keyword>
<evidence type="ECO:0000259" key="8">
    <source>
        <dbReference type="PROSITE" id="PS50850"/>
    </source>
</evidence>
<dbReference type="PROSITE" id="PS50850">
    <property type="entry name" value="MFS"/>
    <property type="match status" value="1"/>
</dbReference>
<feature type="transmembrane region" description="Helical" evidence="7">
    <location>
        <begin position="224"/>
        <end position="243"/>
    </location>
</feature>
<proteinExistence type="predicted"/>
<evidence type="ECO:0000256" key="1">
    <source>
        <dbReference type="ARBA" id="ARBA00004651"/>
    </source>
</evidence>
<name>A0A1F6TIZ2_9PROT</name>
<dbReference type="Pfam" id="PF05977">
    <property type="entry name" value="MFS_3"/>
    <property type="match status" value="1"/>
</dbReference>
<feature type="transmembrane region" description="Helical" evidence="7">
    <location>
        <begin position="107"/>
        <end position="131"/>
    </location>
</feature>
<feature type="transmembrane region" description="Helical" evidence="7">
    <location>
        <begin position="250"/>
        <end position="268"/>
    </location>
</feature>
<keyword evidence="4 7" id="KW-0812">Transmembrane</keyword>
<dbReference type="InterPro" id="IPR010290">
    <property type="entry name" value="TM_effector"/>
</dbReference>
<dbReference type="InterPro" id="IPR036259">
    <property type="entry name" value="MFS_trans_sf"/>
</dbReference>
<organism evidence="9 10">
    <name type="scientific">Candidatus Muproteobacteria bacterium RBG_16_65_31</name>
    <dbReference type="NCBI Taxonomy" id="1817759"/>
    <lineage>
        <taxon>Bacteria</taxon>
        <taxon>Pseudomonadati</taxon>
        <taxon>Pseudomonadota</taxon>
        <taxon>Candidatus Muproteobacteria</taxon>
    </lineage>
</organism>
<dbReference type="GO" id="GO:0022857">
    <property type="term" value="F:transmembrane transporter activity"/>
    <property type="evidence" value="ECO:0007669"/>
    <property type="project" value="InterPro"/>
</dbReference>
<comment type="caution">
    <text evidence="9">The sequence shown here is derived from an EMBL/GenBank/DDBJ whole genome shotgun (WGS) entry which is preliminary data.</text>
</comment>
<feature type="transmembrane region" description="Helical" evidence="7">
    <location>
        <begin position="310"/>
        <end position="332"/>
    </location>
</feature>
<feature type="domain" description="Major facilitator superfamily (MFS) profile" evidence="8">
    <location>
        <begin position="1"/>
        <end position="360"/>
    </location>
</feature>
<gene>
    <name evidence="9" type="ORF">A2V92_06235</name>
</gene>
<sequence>GWLVFEITGSQAQLGFIHLCGFLPQFALTLLGGVLADRVDARKLIGGAQTISATGMIVVGVATMFGVAQLWHLALGAFLLGLSASIDEPARAAFYPRLLPRPLLRSAVPLISMAFGSSRVIAPSIAGFLIAGAGAPTTFLVSAAAVSTMIAVLFLVRPAHGGVPSHGSLLNNLTDSLNYIRSNEVFAKVIATAVLNATLAMGYLHMLPVFAKDVLEVDARGLGFLTSAAGIGALTGMLSYAWLQLRMSPRNLMVVALTAYNVALIGLALSDWYWLSFCMIFFAGLCHGYFLTCAQVILQTLVEDHYRGRVMSVFALVWSLMFLSGFLLNIAGSFVGPRLALAGGAVIMLAYVWLSLVRATALRNLVLAPKPG</sequence>
<dbReference type="SUPFAM" id="SSF103473">
    <property type="entry name" value="MFS general substrate transporter"/>
    <property type="match status" value="1"/>
</dbReference>
<evidence type="ECO:0000256" key="3">
    <source>
        <dbReference type="ARBA" id="ARBA00022475"/>
    </source>
</evidence>
<feature type="non-terminal residue" evidence="9">
    <location>
        <position position="1"/>
    </location>
</feature>
<feature type="transmembrane region" description="Helical" evidence="7">
    <location>
        <begin position="338"/>
        <end position="357"/>
    </location>
</feature>
<feature type="transmembrane region" description="Helical" evidence="7">
    <location>
        <begin position="12"/>
        <end position="32"/>
    </location>
</feature>
<dbReference type="PANTHER" id="PTHR23513">
    <property type="entry name" value="INTEGRAL MEMBRANE EFFLUX PROTEIN-RELATED"/>
    <property type="match status" value="1"/>
</dbReference>
<accession>A0A1F6TIZ2</accession>
<dbReference type="InterPro" id="IPR020846">
    <property type="entry name" value="MFS_dom"/>
</dbReference>
<dbReference type="PANTHER" id="PTHR23513:SF6">
    <property type="entry name" value="MAJOR FACILITATOR SUPERFAMILY ASSOCIATED DOMAIN-CONTAINING PROTEIN"/>
    <property type="match status" value="1"/>
</dbReference>